<sequence length="406" mass="43962">MSSSTTTTNPAPSDKTSTPTGADARYTFDETKLEDLRQNKPWTSNPKYFTGVDVSPSAIMKMMMHCHSGVEKGMKKGGNPIEVMGLLLGRPDPDTPKQLVVTDAFPIPIEGFETRVVADDLDAQNYMISLGESLERTRKEKIMGWYHSHPFDVGTDSHCYLSQTDINTQLLWQRSEDPRGNPFLAIVVDPLRSLAKNVPEIKAFRVYPPEYNSPVTNECPDGNIIAEEQARLEKWGSCWSRYYELKVQYFMSGSARNVMGILTQNFLWMRTLGSTPMLETENRQRYPDRVAAVAEKVKVLDVASSATAVGSGGVVGGAGRAASHHHQARGMGFGGGGGGGAAAGGGAGWQPLSSTPVPSGIAVEAVENGKEDDGGELGKAIQGVVELAEERIHGNVVQLAKKELFS</sequence>
<dbReference type="FunFam" id="3.40.140.10:FF:000203">
    <property type="entry name" value="COP9 signalosome complex subunit 5"/>
    <property type="match status" value="1"/>
</dbReference>
<dbReference type="AlphaFoldDB" id="A0A6U3S5X1"/>
<evidence type="ECO:0000256" key="12">
    <source>
        <dbReference type="ARBA" id="ARBA00023242"/>
    </source>
</evidence>
<dbReference type="InterPro" id="IPR050242">
    <property type="entry name" value="JAMM_MPN+_peptidase_M67A"/>
</dbReference>
<dbReference type="PANTHER" id="PTHR10410">
    <property type="entry name" value="EUKARYOTIC TRANSLATION INITIATION FACTOR 3 -RELATED"/>
    <property type="match status" value="1"/>
</dbReference>
<dbReference type="EMBL" id="HBGN01032853">
    <property type="protein sequence ID" value="CAD9349973.1"/>
    <property type="molecule type" value="Transcribed_RNA"/>
</dbReference>
<keyword evidence="8" id="KW-0736">Signalosome</keyword>
<keyword evidence="9" id="KW-0378">Hydrolase</keyword>
<dbReference type="InterPro" id="IPR037518">
    <property type="entry name" value="MPN"/>
</dbReference>
<keyword evidence="11" id="KW-0482">Metalloprotease</keyword>
<proteinExistence type="inferred from homology"/>
<organism evidence="15">
    <name type="scientific">Ditylum brightwellii</name>
    <dbReference type="NCBI Taxonomy" id="49249"/>
    <lineage>
        <taxon>Eukaryota</taxon>
        <taxon>Sar</taxon>
        <taxon>Stramenopiles</taxon>
        <taxon>Ochrophyta</taxon>
        <taxon>Bacillariophyta</taxon>
        <taxon>Mediophyceae</taxon>
        <taxon>Lithodesmiophycidae</taxon>
        <taxon>Lithodesmiales</taxon>
        <taxon>Lithodesmiaceae</taxon>
        <taxon>Ditylum</taxon>
    </lineage>
</organism>
<dbReference type="PROSITE" id="PS50249">
    <property type="entry name" value="MPN"/>
    <property type="match status" value="1"/>
</dbReference>
<keyword evidence="7" id="KW-0479">Metal-binding</keyword>
<evidence type="ECO:0000256" key="13">
    <source>
        <dbReference type="SAM" id="MobiDB-lite"/>
    </source>
</evidence>
<dbReference type="Gene3D" id="3.40.140.10">
    <property type="entry name" value="Cytidine Deaminase, domain 2"/>
    <property type="match status" value="1"/>
</dbReference>
<reference evidence="15" key="1">
    <citation type="submission" date="2021-01" db="EMBL/GenBank/DDBJ databases">
        <authorList>
            <person name="Corre E."/>
            <person name="Pelletier E."/>
            <person name="Niang G."/>
            <person name="Scheremetjew M."/>
            <person name="Finn R."/>
            <person name="Kale V."/>
            <person name="Holt S."/>
            <person name="Cochrane G."/>
            <person name="Meng A."/>
            <person name="Brown T."/>
            <person name="Cohen L."/>
        </authorList>
    </citation>
    <scope>NUCLEOTIDE SEQUENCE</scope>
    <source>
        <strain evidence="15">Pop2</strain>
    </source>
</reference>
<evidence type="ECO:0000256" key="6">
    <source>
        <dbReference type="ARBA" id="ARBA00022670"/>
    </source>
</evidence>
<feature type="compositionally biased region" description="Polar residues" evidence="13">
    <location>
        <begin position="9"/>
        <end position="20"/>
    </location>
</feature>
<comment type="similarity">
    <text evidence="3">Belongs to the peptidase M67A family. CSN5 subfamily.</text>
</comment>
<feature type="domain" description="MPN" evidence="14">
    <location>
        <begin position="52"/>
        <end position="210"/>
    </location>
</feature>
<dbReference type="GO" id="GO:0008180">
    <property type="term" value="C:COP9 signalosome"/>
    <property type="evidence" value="ECO:0007669"/>
    <property type="project" value="UniProtKB-KW"/>
</dbReference>
<evidence type="ECO:0000256" key="5">
    <source>
        <dbReference type="ARBA" id="ARBA00022490"/>
    </source>
</evidence>
<dbReference type="Pfam" id="PF01398">
    <property type="entry name" value="JAB"/>
    <property type="match status" value="1"/>
</dbReference>
<keyword evidence="10" id="KW-0862">Zinc</keyword>
<evidence type="ECO:0000313" key="15">
    <source>
        <dbReference type="EMBL" id="CAD9349973.1"/>
    </source>
</evidence>
<dbReference type="InterPro" id="IPR000555">
    <property type="entry name" value="JAMM/MPN+_dom"/>
</dbReference>
<dbReference type="GO" id="GO:0005737">
    <property type="term" value="C:cytoplasm"/>
    <property type="evidence" value="ECO:0007669"/>
    <property type="project" value="UniProtKB-SubCell"/>
</dbReference>
<feature type="region of interest" description="Disordered" evidence="13">
    <location>
        <begin position="1"/>
        <end position="25"/>
    </location>
</feature>
<evidence type="ECO:0000256" key="10">
    <source>
        <dbReference type="ARBA" id="ARBA00022833"/>
    </source>
</evidence>
<gene>
    <name evidence="15" type="ORF">DBRI1063_LOCUS21223</name>
</gene>
<keyword evidence="5" id="KW-0963">Cytoplasm</keyword>
<dbReference type="GO" id="GO:0006508">
    <property type="term" value="P:proteolysis"/>
    <property type="evidence" value="ECO:0007669"/>
    <property type="project" value="UniProtKB-KW"/>
</dbReference>
<name>A0A6U3S5X1_9STRA</name>
<dbReference type="GO" id="GO:0008237">
    <property type="term" value="F:metallopeptidase activity"/>
    <property type="evidence" value="ECO:0007669"/>
    <property type="project" value="UniProtKB-KW"/>
</dbReference>
<dbReference type="GO" id="GO:0046872">
    <property type="term" value="F:metal ion binding"/>
    <property type="evidence" value="ECO:0007669"/>
    <property type="project" value="UniProtKB-KW"/>
</dbReference>
<keyword evidence="12" id="KW-0539">Nucleus</keyword>
<dbReference type="SMART" id="SM00232">
    <property type="entry name" value="JAB_MPN"/>
    <property type="match status" value="1"/>
</dbReference>
<evidence type="ECO:0000256" key="4">
    <source>
        <dbReference type="ARBA" id="ARBA00014880"/>
    </source>
</evidence>
<dbReference type="SUPFAM" id="SSF102712">
    <property type="entry name" value="JAB1/MPN domain"/>
    <property type="match status" value="1"/>
</dbReference>
<evidence type="ECO:0000256" key="8">
    <source>
        <dbReference type="ARBA" id="ARBA00022790"/>
    </source>
</evidence>
<evidence type="ECO:0000256" key="9">
    <source>
        <dbReference type="ARBA" id="ARBA00022801"/>
    </source>
</evidence>
<evidence type="ECO:0000259" key="14">
    <source>
        <dbReference type="PROSITE" id="PS50249"/>
    </source>
</evidence>
<comment type="subcellular location">
    <subcellularLocation>
        <location evidence="2">Cytoplasm</location>
    </subcellularLocation>
    <subcellularLocation>
        <location evidence="1">Nucleus</location>
    </subcellularLocation>
</comment>
<keyword evidence="6" id="KW-0645">Protease</keyword>
<evidence type="ECO:0000256" key="2">
    <source>
        <dbReference type="ARBA" id="ARBA00004496"/>
    </source>
</evidence>
<evidence type="ECO:0000256" key="7">
    <source>
        <dbReference type="ARBA" id="ARBA00022723"/>
    </source>
</evidence>
<protein>
    <recommendedName>
        <fullName evidence="4">COP9 signalosome complex subunit 5</fullName>
    </recommendedName>
</protein>
<accession>A0A6U3S5X1</accession>
<evidence type="ECO:0000256" key="3">
    <source>
        <dbReference type="ARBA" id="ARBA00006008"/>
    </source>
</evidence>
<evidence type="ECO:0000256" key="1">
    <source>
        <dbReference type="ARBA" id="ARBA00004123"/>
    </source>
</evidence>
<evidence type="ECO:0000256" key="11">
    <source>
        <dbReference type="ARBA" id="ARBA00023049"/>
    </source>
</evidence>